<evidence type="ECO:0000313" key="6">
    <source>
        <dbReference type="Proteomes" id="UP000248806"/>
    </source>
</evidence>
<reference evidence="5 6" key="1">
    <citation type="submission" date="2018-06" db="EMBL/GenBank/DDBJ databases">
        <title>Genomic Encyclopedia of Archaeal and Bacterial Type Strains, Phase II (KMG-II): from individual species to whole genera.</title>
        <authorList>
            <person name="Goeker M."/>
        </authorList>
    </citation>
    <scope>NUCLEOTIDE SEQUENCE [LARGE SCALE GENOMIC DNA]</scope>
    <source>
        <strain evidence="5 6">ATCC BAA-1881</strain>
    </source>
</reference>
<dbReference type="NCBIfam" id="TIGR00350">
    <property type="entry name" value="lytR_cpsA_psr"/>
    <property type="match status" value="1"/>
</dbReference>
<feature type="compositionally biased region" description="Low complexity" evidence="2">
    <location>
        <begin position="26"/>
        <end position="38"/>
    </location>
</feature>
<feature type="compositionally biased region" description="Basic and acidic residues" evidence="2">
    <location>
        <begin position="39"/>
        <end position="51"/>
    </location>
</feature>
<keyword evidence="3" id="KW-0472">Membrane</keyword>
<sequence>MTDQNTQNNQSSEPVEEKPPAEPQSTEGPDTPPETATTTKEETDKQRREELSQTPTVQMPGTKKKRKRRPVRIALTIFLAFLVLFGAILGVGYWYYYQNIHDPLTKFYRPITKNKPGQQQTPEPQLSSIQGRAWNLLLLGSDNDRKYTFPAVLTQVMMVVRIDPIQNKVTMLSIPRDSWVPIPNDYGMHKIDQAFLLGANQNNSFEDGVALAQQTVEKNYGIKIDRYGWIGLDGFANVIDLLGGVDIVVEHPIVDDTYPDDMDKQVHTQDKNAYKRLYIAPGPQHLNGREALEYVRSRHADLISDIGRTYRQQQVLTALQKKLNGLDLLNKLPELLKDLEGKVYTNVSEQEMLDFANFGRTLTAEKIQRLTLGPGEGKENYGHWDKVIDYSIGGLEQDVVIPHCENIQPLINRIFELGADTQSCNVGT</sequence>
<evidence type="ECO:0000256" key="1">
    <source>
        <dbReference type="ARBA" id="ARBA00006068"/>
    </source>
</evidence>
<proteinExistence type="inferred from homology"/>
<feature type="transmembrane region" description="Helical" evidence="3">
    <location>
        <begin position="73"/>
        <end position="96"/>
    </location>
</feature>
<dbReference type="RefSeq" id="WP_111319406.1">
    <property type="nucleotide sequence ID" value="NZ_BIFX01000001.1"/>
</dbReference>
<dbReference type="PANTHER" id="PTHR33392">
    <property type="entry name" value="POLYISOPRENYL-TEICHOIC ACID--PEPTIDOGLYCAN TEICHOIC ACID TRANSFERASE TAGU"/>
    <property type="match status" value="1"/>
</dbReference>
<feature type="domain" description="Cell envelope-related transcriptional attenuator" evidence="4">
    <location>
        <begin position="154"/>
        <end position="323"/>
    </location>
</feature>
<dbReference type="InterPro" id="IPR050922">
    <property type="entry name" value="LytR/CpsA/Psr_CW_biosynth"/>
</dbReference>
<comment type="similarity">
    <text evidence="1">Belongs to the LytR/CpsA/Psr (LCP) family.</text>
</comment>
<feature type="region of interest" description="Disordered" evidence="2">
    <location>
        <begin position="1"/>
        <end position="66"/>
    </location>
</feature>
<comment type="caution">
    <text evidence="5">The sequence shown here is derived from an EMBL/GenBank/DDBJ whole genome shotgun (WGS) entry which is preliminary data.</text>
</comment>
<gene>
    <name evidence="5" type="ORF">EI42_01008</name>
</gene>
<keyword evidence="3" id="KW-0812">Transmembrane</keyword>
<keyword evidence="3" id="KW-1133">Transmembrane helix</keyword>
<dbReference type="InterPro" id="IPR004474">
    <property type="entry name" value="LytR_CpsA_psr"/>
</dbReference>
<feature type="compositionally biased region" description="Polar residues" evidence="2">
    <location>
        <begin position="1"/>
        <end position="13"/>
    </location>
</feature>
<dbReference type="Pfam" id="PF03816">
    <property type="entry name" value="LytR_cpsA_psr"/>
    <property type="match status" value="1"/>
</dbReference>
<dbReference type="AlphaFoldDB" id="A0A326UDZ2"/>
<dbReference type="PANTHER" id="PTHR33392:SF6">
    <property type="entry name" value="POLYISOPRENYL-TEICHOIC ACID--PEPTIDOGLYCAN TEICHOIC ACID TRANSFERASE TAGU"/>
    <property type="match status" value="1"/>
</dbReference>
<dbReference type="Proteomes" id="UP000248806">
    <property type="component" value="Unassembled WGS sequence"/>
</dbReference>
<dbReference type="OrthoDB" id="153585at2"/>
<evidence type="ECO:0000259" key="4">
    <source>
        <dbReference type="Pfam" id="PF03816"/>
    </source>
</evidence>
<organism evidence="5 6">
    <name type="scientific">Thermosporothrix hazakensis</name>
    <dbReference type="NCBI Taxonomy" id="644383"/>
    <lineage>
        <taxon>Bacteria</taxon>
        <taxon>Bacillati</taxon>
        <taxon>Chloroflexota</taxon>
        <taxon>Ktedonobacteria</taxon>
        <taxon>Ktedonobacterales</taxon>
        <taxon>Thermosporotrichaceae</taxon>
        <taxon>Thermosporothrix</taxon>
    </lineage>
</organism>
<dbReference type="Gene3D" id="3.40.630.190">
    <property type="entry name" value="LCP protein"/>
    <property type="match status" value="1"/>
</dbReference>
<protein>
    <submittedName>
        <fullName evidence="5">LytR family transcriptional attenuator</fullName>
    </submittedName>
</protein>
<keyword evidence="6" id="KW-1185">Reference proteome</keyword>
<dbReference type="EMBL" id="QKUF01000001">
    <property type="protein sequence ID" value="PZW36822.1"/>
    <property type="molecule type" value="Genomic_DNA"/>
</dbReference>
<name>A0A326UDZ2_THEHA</name>
<evidence type="ECO:0000313" key="5">
    <source>
        <dbReference type="EMBL" id="PZW36822.1"/>
    </source>
</evidence>
<evidence type="ECO:0000256" key="2">
    <source>
        <dbReference type="SAM" id="MobiDB-lite"/>
    </source>
</evidence>
<accession>A0A326UDZ2</accession>
<evidence type="ECO:0000256" key="3">
    <source>
        <dbReference type="SAM" id="Phobius"/>
    </source>
</evidence>